<name>A0A0B2VY40_TOXCA</name>
<proteinExistence type="predicted"/>
<dbReference type="Proteomes" id="UP000031036">
    <property type="component" value="Unassembled WGS sequence"/>
</dbReference>
<gene>
    <name evidence="2" type="ORF">Tcan_01939</name>
</gene>
<evidence type="ECO:0000256" key="1">
    <source>
        <dbReference type="SAM" id="SignalP"/>
    </source>
</evidence>
<feature type="chain" id="PRO_5002078726" evidence="1">
    <location>
        <begin position="21"/>
        <end position="64"/>
    </location>
</feature>
<dbReference type="EMBL" id="JPKZ01000575">
    <property type="protein sequence ID" value="KHN86588.1"/>
    <property type="molecule type" value="Genomic_DNA"/>
</dbReference>
<evidence type="ECO:0000313" key="3">
    <source>
        <dbReference type="Proteomes" id="UP000031036"/>
    </source>
</evidence>
<evidence type="ECO:0000313" key="2">
    <source>
        <dbReference type="EMBL" id="KHN86588.1"/>
    </source>
</evidence>
<accession>A0A0B2VY40</accession>
<feature type="signal peptide" evidence="1">
    <location>
        <begin position="1"/>
        <end position="20"/>
    </location>
</feature>
<reference evidence="2 3" key="1">
    <citation type="submission" date="2014-11" db="EMBL/GenBank/DDBJ databases">
        <title>Genetic blueprint of the zoonotic pathogen Toxocara canis.</title>
        <authorList>
            <person name="Zhu X.-Q."/>
            <person name="Korhonen P.K."/>
            <person name="Cai H."/>
            <person name="Young N.D."/>
            <person name="Nejsum P."/>
            <person name="von Samson-Himmelstjerna G."/>
            <person name="Boag P.R."/>
            <person name="Tan P."/>
            <person name="Li Q."/>
            <person name="Min J."/>
            <person name="Yang Y."/>
            <person name="Wang X."/>
            <person name="Fang X."/>
            <person name="Hall R.S."/>
            <person name="Hofmann A."/>
            <person name="Sternberg P.W."/>
            <person name="Jex A.R."/>
            <person name="Gasser R.B."/>
        </authorList>
    </citation>
    <scope>NUCLEOTIDE SEQUENCE [LARGE SCALE GENOMIC DNA]</scope>
    <source>
        <strain evidence="2">PN_DK_2014</strain>
    </source>
</reference>
<protein>
    <submittedName>
        <fullName evidence="2">Uncharacterized protein</fullName>
    </submittedName>
</protein>
<comment type="caution">
    <text evidence="2">The sequence shown here is derived from an EMBL/GenBank/DDBJ whole genome shotgun (WGS) entry which is preliminary data.</text>
</comment>
<dbReference type="AlphaFoldDB" id="A0A0B2VY40"/>
<keyword evidence="1" id="KW-0732">Signal</keyword>
<sequence>MKFLTGLRAVLLVLLSASSADPDHFDNPIDDRTNVGARYIAVDIKKDLIRRPEHKKSQVSYFMI</sequence>
<keyword evidence="3" id="KW-1185">Reference proteome</keyword>
<organism evidence="2 3">
    <name type="scientific">Toxocara canis</name>
    <name type="common">Canine roundworm</name>
    <dbReference type="NCBI Taxonomy" id="6265"/>
    <lineage>
        <taxon>Eukaryota</taxon>
        <taxon>Metazoa</taxon>
        <taxon>Ecdysozoa</taxon>
        <taxon>Nematoda</taxon>
        <taxon>Chromadorea</taxon>
        <taxon>Rhabditida</taxon>
        <taxon>Spirurina</taxon>
        <taxon>Ascaridomorpha</taxon>
        <taxon>Ascaridoidea</taxon>
        <taxon>Toxocaridae</taxon>
        <taxon>Toxocara</taxon>
    </lineage>
</organism>